<protein>
    <recommendedName>
        <fullName evidence="9">DEAD-box ATP-dependent RNA helicase RhpA</fullName>
        <ecNumber evidence="1">3.6.4.13</ecNumber>
    </recommendedName>
</protein>
<name>D5EQL9_CORAD</name>
<dbReference type="Proteomes" id="UP000000925">
    <property type="component" value="Chromosome"/>
</dbReference>
<dbReference type="GO" id="GO:0009266">
    <property type="term" value="P:response to temperature stimulus"/>
    <property type="evidence" value="ECO:0007669"/>
    <property type="project" value="UniProtKB-ARBA"/>
</dbReference>
<dbReference type="PANTHER" id="PTHR47959:SF13">
    <property type="entry name" value="ATP-DEPENDENT RNA HELICASE RHLE"/>
    <property type="match status" value="1"/>
</dbReference>
<feature type="compositionally biased region" description="Basic and acidic residues" evidence="12">
    <location>
        <begin position="438"/>
        <end position="450"/>
    </location>
</feature>
<dbReference type="InterPro" id="IPR014014">
    <property type="entry name" value="RNA_helicase_DEAD_Q_motif"/>
</dbReference>
<evidence type="ECO:0000259" key="15">
    <source>
        <dbReference type="PROSITE" id="PS51195"/>
    </source>
</evidence>
<evidence type="ECO:0000256" key="12">
    <source>
        <dbReference type="SAM" id="MobiDB-lite"/>
    </source>
</evidence>
<dbReference type="InterPro" id="IPR050079">
    <property type="entry name" value="DEAD_box_RNA_helicase"/>
</dbReference>
<dbReference type="GO" id="GO:0003724">
    <property type="term" value="F:RNA helicase activity"/>
    <property type="evidence" value="ECO:0007669"/>
    <property type="project" value="UniProtKB-EC"/>
</dbReference>
<dbReference type="SMART" id="SM00490">
    <property type="entry name" value="HELICc"/>
    <property type="match status" value="1"/>
</dbReference>
<dbReference type="SUPFAM" id="SSF52540">
    <property type="entry name" value="P-loop containing nucleoside triphosphate hydrolases"/>
    <property type="match status" value="1"/>
</dbReference>
<keyword evidence="6 11" id="KW-0067">ATP-binding</keyword>
<dbReference type="OrthoDB" id="9805696at2"/>
<comment type="catalytic activity">
    <reaction evidence="8">
        <text>ATP + H2O = ADP + phosphate + H(+)</text>
        <dbReference type="Rhea" id="RHEA:13065"/>
        <dbReference type="ChEBI" id="CHEBI:15377"/>
        <dbReference type="ChEBI" id="CHEBI:15378"/>
        <dbReference type="ChEBI" id="CHEBI:30616"/>
        <dbReference type="ChEBI" id="CHEBI:43474"/>
        <dbReference type="ChEBI" id="CHEBI:456216"/>
        <dbReference type="EC" id="3.6.4.13"/>
    </reaction>
</comment>
<evidence type="ECO:0000256" key="11">
    <source>
        <dbReference type="RuleBase" id="RU000492"/>
    </source>
</evidence>
<dbReference type="PROSITE" id="PS00039">
    <property type="entry name" value="DEAD_ATP_HELICASE"/>
    <property type="match status" value="1"/>
</dbReference>
<evidence type="ECO:0000259" key="14">
    <source>
        <dbReference type="PROSITE" id="PS51194"/>
    </source>
</evidence>
<evidence type="ECO:0000256" key="9">
    <source>
        <dbReference type="ARBA" id="ARBA00074363"/>
    </source>
</evidence>
<evidence type="ECO:0000256" key="5">
    <source>
        <dbReference type="ARBA" id="ARBA00022806"/>
    </source>
</evidence>
<dbReference type="Pfam" id="PF00270">
    <property type="entry name" value="DEAD"/>
    <property type="match status" value="1"/>
</dbReference>
<dbReference type="PROSITE" id="PS51192">
    <property type="entry name" value="HELICASE_ATP_BIND_1"/>
    <property type="match status" value="1"/>
</dbReference>
<dbReference type="InterPro" id="IPR000629">
    <property type="entry name" value="RNA-helicase_DEAD-box_CS"/>
</dbReference>
<keyword evidence="4 11" id="KW-0378">Hydrolase</keyword>
<feature type="domain" description="DEAD-box RNA helicase Q" evidence="15">
    <location>
        <begin position="4"/>
        <end position="32"/>
    </location>
</feature>
<dbReference type="SMART" id="SM00487">
    <property type="entry name" value="DEXDc"/>
    <property type="match status" value="1"/>
</dbReference>
<feature type="short sequence motif" description="Q motif" evidence="10">
    <location>
        <begin position="4"/>
        <end position="32"/>
    </location>
</feature>
<evidence type="ECO:0000313" key="16">
    <source>
        <dbReference type="EMBL" id="ADE55833.1"/>
    </source>
</evidence>
<keyword evidence="3 11" id="KW-0547">Nucleotide-binding</keyword>
<dbReference type="GO" id="GO:0003676">
    <property type="term" value="F:nucleic acid binding"/>
    <property type="evidence" value="ECO:0007669"/>
    <property type="project" value="InterPro"/>
</dbReference>
<evidence type="ECO:0000313" key="17">
    <source>
        <dbReference type="Proteomes" id="UP000000925"/>
    </source>
</evidence>
<dbReference type="PROSITE" id="PS51194">
    <property type="entry name" value="HELICASE_CTER"/>
    <property type="match status" value="1"/>
</dbReference>
<dbReference type="AlphaFoldDB" id="D5EQL9"/>
<dbReference type="STRING" id="583355.Caka_2820"/>
<evidence type="ECO:0000256" key="6">
    <source>
        <dbReference type="ARBA" id="ARBA00022840"/>
    </source>
</evidence>
<feature type="domain" description="Helicase ATP-binding" evidence="13">
    <location>
        <begin position="35"/>
        <end position="210"/>
    </location>
</feature>
<feature type="compositionally biased region" description="Basic residues" evidence="12">
    <location>
        <begin position="451"/>
        <end position="465"/>
    </location>
</feature>
<evidence type="ECO:0000256" key="1">
    <source>
        <dbReference type="ARBA" id="ARBA00012552"/>
    </source>
</evidence>
<dbReference type="HOGENOM" id="CLU_003041_28_3_0"/>
<dbReference type="Pfam" id="PF00271">
    <property type="entry name" value="Helicase_C"/>
    <property type="match status" value="1"/>
</dbReference>
<dbReference type="InterPro" id="IPR011545">
    <property type="entry name" value="DEAD/DEAH_box_helicase_dom"/>
</dbReference>
<dbReference type="CDD" id="cd00268">
    <property type="entry name" value="DEADc"/>
    <property type="match status" value="1"/>
</dbReference>
<accession>D5EQL9</accession>
<dbReference type="InterPro" id="IPR044742">
    <property type="entry name" value="DEAD/DEAH_RhlB"/>
</dbReference>
<evidence type="ECO:0000256" key="10">
    <source>
        <dbReference type="PROSITE-ProRule" id="PRU00552"/>
    </source>
</evidence>
<evidence type="ECO:0000256" key="3">
    <source>
        <dbReference type="ARBA" id="ARBA00022741"/>
    </source>
</evidence>
<dbReference type="eggNOG" id="COG0513">
    <property type="taxonomic scope" value="Bacteria"/>
</dbReference>
<dbReference type="GO" id="GO:0042255">
    <property type="term" value="P:ribosome assembly"/>
    <property type="evidence" value="ECO:0007669"/>
    <property type="project" value="UniProtKB-ARBA"/>
</dbReference>
<dbReference type="InterPro" id="IPR001650">
    <property type="entry name" value="Helicase_C-like"/>
</dbReference>
<dbReference type="GO" id="GO:0005524">
    <property type="term" value="F:ATP binding"/>
    <property type="evidence" value="ECO:0007669"/>
    <property type="project" value="UniProtKB-KW"/>
</dbReference>
<evidence type="ECO:0000256" key="4">
    <source>
        <dbReference type="ARBA" id="ARBA00022801"/>
    </source>
</evidence>
<keyword evidence="17" id="KW-1185">Reference proteome</keyword>
<dbReference type="InterPro" id="IPR014001">
    <property type="entry name" value="Helicase_ATP-bd"/>
</dbReference>
<reference evidence="16 17" key="1">
    <citation type="journal article" date="2010" name="Stand. Genomic Sci.">
        <title>Complete genome sequence of Coraliomargarita akajimensis type strain (04OKA010-24).</title>
        <authorList>
            <person name="Mavromatis K."/>
            <person name="Abt B."/>
            <person name="Brambilla E."/>
            <person name="Lapidus A."/>
            <person name="Copeland A."/>
            <person name="Deshpande S."/>
            <person name="Nolan M."/>
            <person name="Lucas S."/>
            <person name="Tice H."/>
            <person name="Cheng J.F."/>
            <person name="Han C."/>
            <person name="Detter J.C."/>
            <person name="Woyke T."/>
            <person name="Goodwin L."/>
            <person name="Pitluck S."/>
            <person name="Held B."/>
            <person name="Brettin T."/>
            <person name="Tapia R."/>
            <person name="Ivanova N."/>
            <person name="Mikhailova N."/>
            <person name="Pati A."/>
            <person name="Liolios K."/>
            <person name="Chen A."/>
            <person name="Palaniappan K."/>
            <person name="Land M."/>
            <person name="Hauser L."/>
            <person name="Chang Y.J."/>
            <person name="Jeffries C.D."/>
            <person name="Rohde M."/>
            <person name="Goker M."/>
            <person name="Bristow J."/>
            <person name="Eisen J.A."/>
            <person name="Markowitz V."/>
            <person name="Hugenholtz P."/>
            <person name="Klenk H.P."/>
            <person name="Kyrpides N.C."/>
        </authorList>
    </citation>
    <scope>NUCLEOTIDE SEQUENCE [LARGE SCALE GENOMIC DNA]</scope>
    <source>
        <strain evidence="17">DSM 45221 / IAM 15411 / JCM 23193 / KCTC 12865</strain>
    </source>
</reference>
<gene>
    <name evidence="16" type="ordered locus">Caka_2820</name>
</gene>
<keyword evidence="2" id="KW-0963">Cytoplasm</keyword>
<dbReference type="EC" id="3.6.4.13" evidence="1"/>
<sequence>MSELTFQELPLAEPIQRALSDKGYTTPSPIQARAIPVLLEGGDLLACAQTGTGKTAAFALPLLHGIAERPRKPFRRGVRHLVLTPTRELAVQVAENFELYGKHIKFRSMMVYGGVSEKPQIKTLFQGVDVLVACPGRLIDLMDQGHVDLSQVETFILDEADRMLDMGFIRDIRKIAAKLPKKRQTLLFSATMAPEITKLGHAMLHQPAEIRIAPQGTTADKVDQSLCFIGKKAKPKLLLEMLHRRFDEQPNELSLVFTRTKHGAKNLAKKLNGEGLKADAIHGNKSQSAREKTLERYRRGEIDILVATDVAARGIDVKNITLVINFDLPMEADAYVHRIGRTARAGASGHAVSFCSEEEVALLRQIERLIKKTVPVDESHPFHDADAMELHLSRRPVKKPAQGGGNRGGGGRSGAKRGGPRKSSPGKFKQGGRSKPSAGRERAKSSEMRPKARPAKRNSNRSRSR</sequence>
<dbReference type="EMBL" id="CP001998">
    <property type="protein sequence ID" value="ADE55833.1"/>
    <property type="molecule type" value="Genomic_DNA"/>
</dbReference>
<dbReference type="GO" id="GO:0016787">
    <property type="term" value="F:hydrolase activity"/>
    <property type="evidence" value="ECO:0007669"/>
    <property type="project" value="UniProtKB-KW"/>
</dbReference>
<dbReference type="GO" id="GO:0005829">
    <property type="term" value="C:cytosol"/>
    <property type="evidence" value="ECO:0007669"/>
    <property type="project" value="TreeGrafter"/>
</dbReference>
<comment type="similarity">
    <text evidence="7 11">Belongs to the DEAD box helicase family.</text>
</comment>
<evidence type="ECO:0000256" key="8">
    <source>
        <dbReference type="ARBA" id="ARBA00047984"/>
    </source>
</evidence>
<evidence type="ECO:0000256" key="2">
    <source>
        <dbReference type="ARBA" id="ARBA00022490"/>
    </source>
</evidence>
<dbReference type="CDD" id="cd18787">
    <property type="entry name" value="SF2_C_DEAD"/>
    <property type="match status" value="1"/>
</dbReference>
<dbReference type="FunFam" id="3.40.50.300:FF:000108">
    <property type="entry name" value="ATP-dependent RNA helicase RhlE"/>
    <property type="match status" value="1"/>
</dbReference>
<dbReference type="PROSITE" id="PS51195">
    <property type="entry name" value="Q_MOTIF"/>
    <property type="match status" value="1"/>
</dbReference>
<dbReference type="PANTHER" id="PTHR47959">
    <property type="entry name" value="ATP-DEPENDENT RNA HELICASE RHLE-RELATED"/>
    <property type="match status" value="1"/>
</dbReference>
<feature type="domain" description="Helicase C-terminal" evidence="14">
    <location>
        <begin position="238"/>
        <end position="388"/>
    </location>
</feature>
<dbReference type="KEGG" id="caa:Caka_2820"/>
<evidence type="ECO:0000256" key="7">
    <source>
        <dbReference type="ARBA" id="ARBA00038437"/>
    </source>
</evidence>
<feature type="region of interest" description="Disordered" evidence="12">
    <location>
        <begin position="389"/>
        <end position="465"/>
    </location>
</feature>
<dbReference type="Gene3D" id="3.40.50.300">
    <property type="entry name" value="P-loop containing nucleotide triphosphate hydrolases"/>
    <property type="match status" value="2"/>
</dbReference>
<dbReference type="RefSeq" id="WP_013044555.1">
    <property type="nucleotide sequence ID" value="NC_014008.1"/>
</dbReference>
<feature type="compositionally biased region" description="Gly residues" evidence="12">
    <location>
        <begin position="402"/>
        <end position="413"/>
    </location>
</feature>
<organism evidence="16 17">
    <name type="scientific">Coraliomargarita akajimensis (strain DSM 45221 / IAM 15411 / JCM 23193 / KCTC 12865 / 04OKA010-24)</name>
    <dbReference type="NCBI Taxonomy" id="583355"/>
    <lineage>
        <taxon>Bacteria</taxon>
        <taxon>Pseudomonadati</taxon>
        <taxon>Verrucomicrobiota</taxon>
        <taxon>Opitutia</taxon>
        <taxon>Puniceicoccales</taxon>
        <taxon>Coraliomargaritaceae</taxon>
        <taxon>Coraliomargarita</taxon>
    </lineage>
</organism>
<evidence type="ECO:0000259" key="13">
    <source>
        <dbReference type="PROSITE" id="PS51192"/>
    </source>
</evidence>
<proteinExistence type="inferred from homology"/>
<dbReference type="InterPro" id="IPR027417">
    <property type="entry name" value="P-loop_NTPase"/>
</dbReference>
<keyword evidence="5 11" id="KW-0347">Helicase</keyword>